<gene>
    <name evidence="2" type="ORF">F2Z07_26935</name>
</gene>
<keyword evidence="1" id="KW-0812">Transmembrane</keyword>
<dbReference type="EMBL" id="VVZV01000288">
    <property type="protein sequence ID" value="KAA5304643.1"/>
    <property type="molecule type" value="Genomic_DNA"/>
</dbReference>
<protein>
    <submittedName>
        <fullName evidence="2">Uncharacterized protein</fullName>
    </submittedName>
</protein>
<dbReference type="Proteomes" id="UP000481700">
    <property type="component" value="Unassembled WGS sequence"/>
</dbReference>
<dbReference type="AlphaFoldDB" id="A0A6L3IIS0"/>
<feature type="transmembrane region" description="Helical" evidence="1">
    <location>
        <begin position="39"/>
        <end position="60"/>
    </location>
</feature>
<sequence length="86" mass="10579">MQIKNILRYKMLINWSYIIGYLLVTPFICIFLYTYRHLWWLMITMFGLILAGVLTDYFLFHHVSDRIKELTHVNKELMELKKKHKE</sequence>
<keyword evidence="1" id="KW-0472">Membrane</keyword>
<name>A0A6L3IIS0_9BACT</name>
<proteinExistence type="predicted"/>
<keyword evidence="1" id="KW-1133">Transmembrane helix</keyword>
<reference evidence="2 3" key="1">
    <citation type="journal article" date="2019" name="Nat. Med.">
        <title>A library of human gut bacterial isolates paired with longitudinal multiomics data enables mechanistic microbiome research.</title>
        <authorList>
            <person name="Poyet M."/>
            <person name="Groussin M."/>
            <person name="Gibbons S.M."/>
            <person name="Avila-Pacheco J."/>
            <person name="Jiang X."/>
            <person name="Kearney S.M."/>
            <person name="Perrotta A.R."/>
            <person name="Berdy B."/>
            <person name="Zhao S."/>
            <person name="Lieberman T.D."/>
            <person name="Swanson P.K."/>
            <person name="Smith M."/>
            <person name="Roesemann S."/>
            <person name="Alexander J.E."/>
            <person name="Rich S.A."/>
            <person name="Livny J."/>
            <person name="Vlamakis H."/>
            <person name="Clish C."/>
            <person name="Bullock K."/>
            <person name="Deik A."/>
            <person name="Scott J."/>
            <person name="Pierce K.A."/>
            <person name="Xavier R.J."/>
            <person name="Alm E.J."/>
        </authorList>
    </citation>
    <scope>NUCLEOTIDE SEQUENCE [LARGE SCALE GENOMIC DNA]</scope>
    <source>
        <strain evidence="2 3">BIOML-A25</strain>
    </source>
</reference>
<evidence type="ECO:0000313" key="2">
    <source>
        <dbReference type="EMBL" id="KAA5304643.1"/>
    </source>
</evidence>
<organism evidence="2 3">
    <name type="scientific">Phocaeicola dorei</name>
    <dbReference type="NCBI Taxonomy" id="357276"/>
    <lineage>
        <taxon>Bacteria</taxon>
        <taxon>Pseudomonadati</taxon>
        <taxon>Bacteroidota</taxon>
        <taxon>Bacteroidia</taxon>
        <taxon>Bacteroidales</taxon>
        <taxon>Bacteroidaceae</taxon>
        <taxon>Phocaeicola</taxon>
    </lineage>
</organism>
<evidence type="ECO:0000256" key="1">
    <source>
        <dbReference type="SAM" id="Phobius"/>
    </source>
</evidence>
<feature type="transmembrane region" description="Helical" evidence="1">
    <location>
        <begin position="12"/>
        <end position="33"/>
    </location>
</feature>
<comment type="caution">
    <text evidence="2">The sequence shown here is derived from an EMBL/GenBank/DDBJ whole genome shotgun (WGS) entry which is preliminary data.</text>
</comment>
<evidence type="ECO:0000313" key="3">
    <source>
        <dbReference type="Proteomes" id="UP000481700"/>
    </source>
</evidence>
<accession>A0A6L3IIS0</accession>